<dbReference type="EMBL" id="CP117990">
    <property type="protein sequence ID" value="WDG12032.1"/>
    <property type="molecule type" value="Genomic_DNA"/>
</dbReference>
<dbReference type="Gene3D" id="2.180.10.10">
    <property type="entry name" value="RHS repeat-associated core"/>
    <property type="match status" value="3"/>
</dbReference>
<dbReference type="Pfam" id="PF05593">
    <property type="entry name" value="RHS_repeat"/>
    <property type="match status" value="1"/>
</dbReference>
<feature type="domain" description="Insecticide toxin TcdB middle/N-terminal" evidence="6">
    <location>
        <begin position="620"/>
        <end position="750"/>
    </location>
</feature>
<dbReference type="InterPro" id="IPR050708">
    <property type="entry name" value="T6SS_VgrG/RHS"/>
</dbReference>
<dbReference type="Proteomes" id="UP001219537">
    <property type="component" value="Plasmid p_1"/>
</dbReference>
<dbReference type="PANTHER" id="PTHR32305">
    <property type="match status" value="1"/>
</dbReference>
<protein>
    <submittedName>
        <fullName evidence="7">SpvB/TcaC N-terminal domain-containing protein</fullName>
    </submittedName>
</protein>
<evidence type="ECO:0000256" key="5">
    <source>
        <dbReference type="SAM" id="SignalP"/>
    </source>
</evidence>
<dbReference type="GO" id="GO:0005576">
    <property type="term" value="C:extracellular region"/>
    <property type="evidence" value="ECO:0007669"/>
    <property type="project" value="UniProtKB-SubCell"/>
</dbReference>
<organism evidence="7 8">
    <name type="scientific">Vibrio campbellii</name>
    <dbReference type="NCBI Taxonomy" id="680"/>
    <lineage>
        <taxon>Bacteria</taxon>
        <taxon>Pseudomonadati</taxon>
        <taxon>Pseudomonadota</taxon>
        <taxon>Gammaproteobacteria</taxon>
        <taxon>Vibrionales</taxon>
        <taxon>Vibrionaceae</taxon>
        <taxon>Vibrio</taxon>
    </lineage>
</organism>
<feature type="region of interest" description="Disordered" evidence="4">
    <location>
        <begin position="2154"/>
        <end position="2209"/>
    </location>
</feature>
<dbReference type="InterPro" id="IPR006530">
    <property type="entry name" value="YD"/>
</dbReference>
<reference evidence="7" key="1">
    <citation type="submission" date="2023-02" db="EMBL/GenBank/DDBJ databases">
        <title>Isolation, identification, and genome analysis of Vibrio campbellii in the Penaeus vannamei larvae stage.</title>
        <authorList>
            <person name="Huang T."/>
            <person name="Zhang B."/>
        </authorList>
    </citation>
    <scope>NUCLEOTIDE SEQUENCE</scope>
    <source>
        <strain evidence="7">20220413_1</strain>
        <plasmid evidence="7">p_1</plasmid>
    </source>
</reference>
<evidence type="ECO:0000256" key="4">
    <source>
        <dbReference type="SAM" id="MobiDB-lite"/>
    </source>
</evidence>
<geneLocation type="plasmid" evidence="7 8">
    <name>p_1</name>
</geneLocation>
<dbReference type="NCBIfam" id="TIGR03696">
    <property type="entry name" value="Rhs_assc_core"/>
    <property type="match status" value="1"/>
</dbReference>
<feature type="compositionally biased region" description="Basic and acidic residues" evidence="4">
    <location>
        <begin position="2188"/>
        <end position="2209"/>
    </location>
</feature>
<keyword evidence="2" id="KW-0964">Secreted</keyword>
<name>A0AAQ3B3Q3_9VIBR</name>
<evidence type="ECO:0000256" key="1">
    <source>
        <dbReference type="ARBA" id="ARBA00004613"/>
    </source>
</evidence>
<dbReference type="InterPro" id="IPR031325">
    <property type="entry name" value="RHS_repeat"/>
</dbReference>
<evidence type="ECO:0000313" key="8">
    <source>
        <dbReference type="Proteomes" id="UP001219537"/>
    </source>
</evidence>
<feature type="chain" id="PRO_5042935050" evidence="5">
    <location>
        <begin position="25"/>
        <end position="2384"/>
    </location>
</feature>
<proteinExistence type="predicted"/>
<evidence type="ECO:0000256" key="3">
    <source>
        <dbReference type="ARBA" id="ARBA00023026"/>
    </source>
</evidence>
<dbReference type="Pfam" id="PF03534">
    <property type="entry name" value="SpvB"/>
    <property type="match status" value="1"/>
</dbReference>
<feature type="compositionally biased region" description="Polar residues" evidence="4">
    <location>
        <begin position="2295"/>
        <end position="2305"/>
    </location>
</feature>
<evidence type="ECO:0000313" key="7">
    <source>
        <dbReference type="EMBL" id="WDG12032.1"/>
    </source>
</evidence>
<sequence>MLKRSSLFACVGLTALFLTSPTLALVSGEGSTFALSGEYATSGGEATYSLPIALPKGRAEHTPTLSLDYQSDSPNGLMGMGWTLGGTSSIYRCGKNLDVDGNWGGVNFDDNDRYCLDGQRLIAVKGDAGKDLTEYRVEKNGYDKIVSFGQSGDNGPEYFKVWRTDGTVHEYGVTLDARVELPGQANVYKWARNRVTDLSKHNHIDYGYTERNAEGSHVLHTISYAGGEASLVWGTRDDGAYVFLNGERLWKRERLHSIHIRGADNQVVGTYQFNYQYSPVTSRTLMQSVQYCSAGEQACTTPVQFDWNTYGEAGPEQVYQREKAEIDFEHVRFFDEDRDGHKTPFGVVADHEVLSWCTYSGSVNGFKGTMRDLAGAESEPGMEGFTLVGSLNAPELLPRPYELKQSSCGPNGRYTSYRYDYNDDIPSARSYMPELDGVLVDYSEQSEDYFAGDFNGDGKDTLIPIPSRNTWPLPYQEHDIDNDNIDDYVYTKDGSFHFVLSGHNHQEFTLTPSVINAYFLVDLNNDGLLDLITTEGAGDDFVVLYRLYDGERFTSPVTSIPFEWEEPYGPLTLQNVQLIDANADGYPELYVNGTLYLNEAGEINYDKVVGEKLEDVDFAEDINGDGFLDLVTRLENHEYNGHDRLFTHTSTPYAIDRISRIEEHDIEYQIDYQSSADERVHTQKRYFDYPIVNATPSRYLVSQVRKQPRGYEPTTLLYHYEGAKSHELGRGFLGFETITEVEQADVVTTRVSHFHQVDLAIAGEPDSIEVYRQSAGSEPYSHTFSDLVTLTHYQYTTQENGKTFQAYPSQVIKQVHDQGVVIKKETTTQTLNAFGSITSETVTTEDPSNPSDHFTTTVSNDYVSEGYSTTSHTLNTVTGGDVDNIDTEFSAYEQGLTAYCPTSADESVVYYRANDEFVLLHGEVVTPILTNAHNAYYRYDVTGTVTDPYNGVTYQQGALTTITEDEFNNQSLTECGTYTYIPSEEDEAPPTLGTTTSTVTELITENGNEYWQVSAIARSQSVTSHAASGLSKTIDLDYTYTSAGLVSKMTTGGGAYDANSPSGRTLVNEYRYDGVGNLSTEIESGSELNARTTSYEYDSDGLHLLRTTNALGHVTTTHYDSVGRLVSSISPLKGRTTSYEYDAFHRVAKETLPGSNHVTTTAYQLGSACAYALPTSAYCVTTTTADGAQTLVHYDYAEREIREMHRAFDGQWVTVDSVWDRNGRKRSMTKPQFVKNAAPAPKVTFDYDLLNREVRRVEPASKDGLAVFSAVYDGHKMTVTDARGYKRSTTKNVMEHIVRKDEPLGAYQTYTYYPDGKLKSSADSAGNVTTTQYDNLGHRSYLDDPDAGQWTYRYNAAGELTYKKDANNIATSIAYDALGRKVAQTEGGRTSTWRYDENQAPGTLSGFSGHGQQTDYYYNSAGLLQEQAVTIDGDIFSTQYTYDGFERIAREVRPDGRTLSDALGQPDNDRFAVEYIYNPYGYLAAVRSPRTYADDVFTSARFREDIRQLLDDAIAQANDYLVTANRYASQRVLFEEKADYYNQQTVDVYNLDDASAAMLDQARYHQWCDSQGNCYLVPATWVMLHDDITVPLDIALDGDVYLITSAPSHSTTGIEHHDVTLTPISQEEFESLSLTQSDDMVVSGDYDGDGATDIMHQDEVYGARADSETREELLFTAQDLEEAAVIANTYYKLYTDLAEDLIDMAEQVAELSGLYCEYANALAGDHADESLRTQCQHDGSVSQADHLQTILTQSELEEEAGNPAYFYYWQRRDTDAYDHTVAETLGNGLANSYEYDASTGRPSVFVTHKASEVYHHQFGHANTPGRNLRYVSYQYDNHNNVTQRYDEALGITDQWTYDALDRVTSNTIALVDKTRHGVNNPDLTGPKTYRYDLLGNLTYQSDVGDYTYGHQAGPHAVTNANGLNYTYDAVGNMLSAKTDSQTDPTTERTLAWSAFNKPTDIMRDGHTVTFAYDAEHKRYKKTSSDGTETVYVGNYYERVTDQATGDIQHKHFIYADGKLIALNTQTTDAQHELKNKQVRYLHYDSLGSIDLITDGYGLVVERRSYSTWGQQRAVAWQTGSAEEVIQAAITNRGYTGHEEIPEVNLIHMNGRVYDPELARFTSADPVIQDPYAVSSFNRYAYVWNNPLKYTDPTGFEAESDVKGDGDGETSTDGRASDSTENGANDDASDPKEEGEKQVSPEDKTEQKDKLNGALVVSLMIAAGYPEDKINNVAVSLNVSQEEVSDARQLGAVGAAIIAGFSKKKPPSSFSFKEQTPKTYQTYTKTNPETGEVYTGRTSGTLTPQDNVAKRDKAHHMNKKGFGPAVLDKSSPNPDAIRGREQQSIEAHGGAKSTGGMSGNAINGISEKNPKRGHYMSEATKEFNQ</sequence>
<dbReference type="SUPFAM" id="SSF69318">
    <property type="entry name" value="Integrin alpha N-terminal domain"/>
    <property type="match status" value="1"/>
</dbReference>
<gene>
    <name evidence="7" type="ORF">PUN50_26810</name>
</gene>
<dbReference type="InterPro" id="IPR022385">
    <property type="entry name" value="Rhs_assc_core"/>
</dbReference>
<accession>A0AAQ3B3Q3</accession>
<dbReference type="PANTHER" id="PTHR32305:SF15">
    <property type="entry name" value="PROTEIN RHSA-RELATED"/>
    <property type="match status" value="1"/>
</dbReference>
<comment type="subcellular location">
    <subcellularLocation>
        <location evidence="1">Secreted</location>
    </subcellularLocation>
</comment>
<evidence type="ECO:0000256" key="2">
    <source>
        <dbReference type="ARBA" id="ARBA00022525"/>
    </source>
</evidence>
<keyword evidence="5" id="KW-0732">Signal</keyword>
<feature type="compositionally biased region" description="Polar residues" evidence="4">
    <location>
        <begin position="2168"/>
        <end position="2182"/>
    </location>
</feature>
<feature type="signal peptide" evidence="5">
    <location>
        <begin position="1"/>
        <end position="24"/>
    </location>
</feature>
<dbReference type="InterPro" id="IPR022045">
    <property type="entry name" value="TcdB_toxin_mid/N"/>
</dbReference>
<dbReference type="GO" id="GO:0005737">
    <property type="term" value="C:cytoplasm"/>
    <property type="evidence" value="ECO:0007669"/>
    <property type="project" value="InterPro"/>
</dbReference>
<evidence type="ECO:0000259" key="6">
    <source>
        <dbReference type="Pfam" id="PF12256"/>
    </source>
</evidence>
<dbReference type="InterPro" id="IPR028994">
    <property type="entry name" value="Integrin_alpha_N"/>
</dbReference>
<keyword evidence="7" id="KW-0614">Plasmid</keyword>
<keyword evidence="3" id="KW-0843">Virulence</keyword>
<feature type="compositionally biased region" description="Low complexity" evidence="4">
    <location>
        <begin position="2266"/>
        <end position="2287"/>
    </location>
</feature>
<dbReference type="InterPro" id="IPR003284">
    <property type="entry name" value="Sal_SpvB"/>
</dbReference>
<feature type="region of interest" description="Disordered" evidence="4">
    <location>
        <begin position="2263"/>
        <end position="2384"/>
    </location>
</feature>
<dbReference type="NCBIfam" id="TIGR01643">
    <property type="entry name" value="YD_repeat_2x"/>
    <property type="match status" value="2"/>
</dbReference>
<dbReference type="Pfam" id="PF12256">
    <property type="entry name" value="TcdB_toxin_midN"/>
    <property type="match status" value="1"/>
</dbReference>
<dbReference type="RefSeq" id="WP_274292244.1">
    <property type="nucleotide sequence ID" value="NZ_CP117990.1"/>
</dbReference>